<dbReference type="InterPro" id="IPR050090">
    <property type="entry name" value="Tyrosine_recombinase_XerCD"/>
</dbReference>
<dbReference type="GO" id="GO:0005737">
    <property type="term" value="C:cytoplasm"/>
    <property type="evidence" value="ECO:0007669"/>
    <property type="project" value="UniProtKB-SubCell"/>
</dbReference>
<proteinExistence type="inferred from homology"/>
<evidence type="ECO:0000256" key="11">
    <source>
        <dbReference type="PROSITE-ProRule" id="PRU01248"/>
    </source>
</evidence>
<dbReference type="PANTHER" id="PTHR30349:SF81">
    <property type="entry name" value="TYROSINE RECOMBINASE XERC"/>
    <property type="match status" value="1"/>
</dbReference>
<comment type="subcellular location">
    <subcellularLocation>
        <location evidence="2">Cytoplasm</location>
    </subcellularLocation>
</comment>
<dbReference type="CDD" id="cd00798">
    <property type="entry name" value="INT_XerDC_C"/>
    <property type="match status" value="1"/>
</dbReference>
<dbReference type="Proteomes" id="UP000175744">
    <property type="component" value="Unassembled WGS sequence"/>
</dbReference>
<keyword evidence="5" id="KW-0132">Cell division</keyword>
<dbReference type="AlphaFoldDB" id="A0A1E8F1T8"/>
<dbReference type="GO" id="GO:0009009">
    <property type="term" value="F:site-specific recombinase activity"/>
    <property type="evidence" value="ECO:0007669"/>
    <property type="project" value="InterPro"/>
</dbReference>
<evidence type="ECO:0000256" key="6">
    <source>
        <dbReference type="ARBA" id="ARBA00022829"/>
    </source>
</evidence>
<keyword evidence="6" id="KW-0159">Chromosome partition</keyword>
<dbReference type="EMBL" id="LZFO01000002">
    <property type="protein sequence ID" value="OFI07611.1"/>
    <property type="molecule type" value="Genomic_DNA"/>
</dbReference>
<evidence type="ECO:0000256" key="9">
    <source>
        <dbReference type="ARBA" id="ARBA00023172"/>
    </source>
</evidence>
<dbReference type="InterPro" id="IPR002104">
    <property type="entry name" value="Integrase_catalytic"/>
</dbReference>
<evidence type="ECO:0000256" key="1">
    <source>
        <dbReference type="ARBA" id="ARBA00003283"/>
    </source>
</evidence>
<reference evidence="14 15" key="1">
    <citation type="submission" date="2016-06" db="EMBL/GenBank/DDBJ databases">
        <title>Genome sequence of Clostridium acetireducens DSM 10703.</title>
        <authorList>
            <person name="Poehlein A."/>
            <person name="Fluechter S."/>
            <person name="Duerre P."/>
            <person name="Daniel R."/>
        </authorList>
    </citation>
    <scope>NUCLEOTIDE SEQUENCE [LARGE SCALE GENOMIC DNA]</scope>
    <source>
        <strain evidence="14 15">DSM 10703</strain>
    </source>
</reference>
<dbReference type="STRING" id="1121290.CLAOCE_02150"/>
<dbReference type="InterPro" id="IPR004107">
    <property type="entry name" value="Integrase_SAM-like_N"/>
</dbReference>
<keyword evidence="8 11" id="KW-0238">DNA-binding</keyword>
<evidence type="ECO:0000256" key="8">
    <source>
        <dbReference type="ARBA" id="ARBA00023125"/>
    </source>
</evidence>
<keyword evidence="15" id="KW-1185">Reference proteome</keyword>
<organism evidence="14 15">
    <name type="scientific">Clostridium acetireducens DSM 10703</name>
    <dbReference type="NCBI Taxonomy" id="1121290"/>
    <lineage>
        <taxon>Bacteria</taxon>
        <taxon>Bacillati</taxon>
        <taxon>Bacillota</taxon>
        <taxon>Clostridia</taxon>
        <taxon>Eubacteriales</taxon>
        <taxon>Clostridiaceae</taxon>
        <taxon>Clostridium</taxon>
    </lineage>
</organism>
<evidence type="ECO:0000313" key="15">
    <source>
        <dbReference type="Proteomes" id="UP000175744"/>
    </source>
</evidence>
<dbReference type="Gene3D" id="1.10.443.10">
    <property type="entry name" value="Intergrase catalytic core"/>
    <property type="match status" value="1"/>
</dbReference>
<keyword evidence="10" id="KW-0131">Cell cycle</keyword>
<evidence type="ECO:0000256" key="10">
    <source>
        <dbReference type="ARBA" id="ARBA00023306"/>
    </source>
</evidence>
<accession>A0A1E8F1T8</accession>
<evidence type="ECO:0000256" key="3">
    <source>
        <dbReference type="ARBA" id="ARBA00008857"/>
    </source>
</evidence>
<dbReference type="Pfam" id="PF02899">
    <property type="entry name" value="Phage_int_SAM_1"/>
    <property type="match status" value="1"/>
</dbReference>
<dbReference type="SUPFAM" id="SSF56349">
    <property type="entry name" value="DNA breaking-rejoining enzymes"/>
    <property type="match status" value="1"/>
</dbReference>
<dbReference type="RefSeq" id="WP_070109188.1">
    <property type="nucleotide sequence ID" value="NZ_LZFO01000002.1"/>
</dbReference>
<dbReference type="GO" id="GO:0007059">
    <property type="term" value="P:chromosome segregation"/>
    <property type="evidence" value="ECO:0007669"/>
    <property type="project" value="UniProtKB-KW"/>
</dbReference>
<dbReference type="NCBIfam" id="TIGR02225">
    <property type="entry name" value="recomb_XerD"/>
    <property type="match status" value="1"/>
</dbReference>
<dbReference type="PROSITE" id="PS51898">
    <property type="entry name" value="TYR_RECOMBINASE"/>
    <property type="match status" value="1"/>
</dbReference>
<gene>
    <name evidence="14" type="primary">xerD_2</name>
    <name evidence="14" type="ORF">CLOACE_02150</name>
</gene>
<dbReference type="GO" id="GO:0003677">
    <property type="term" value="F:DNA binding"/>
    <property type="evidence" value="ECO:0007669"/>
    <property type="project" value="UniProtKB-UniRule"/>
</dbReference>
<dbReference type="InterPro" id="IPR011932">
    <property type="entry name" value="Recomb_XerD"/>
</dbReference>
<evidence type="ECO:0000259" key="12">
    <source>
        <dbReference type="PROSITE" id="PS51898"/>
    </source>
</evidence>
<evidence type="ECO:0000256" key="7">
    <source>
        <dbReference type="ARBA" id="ARBA00022908"/>
    </source>
</evidence>
<sequence>MDELVERYITDLKSKNFSKNTLDAYIRDINRFSKFVKERKEKITEVDNVTIMAYVQYLHQNKRASSSIARNIISIRKFYKYLSKNSIIKENPLLYYEIPKIKRNIPQILTVDEVNSLLSAPDGKTLKGIRDKSMLEVMYASGVKVTELLNLTIYDISLKLSYIKCRGSKNKERIIPIGSYAVNCLEEYLKVRPDLNRYNLDYLFLNLKGTKMTRQGFWKIVKRYTKEAGIKKSVDAFTLRHSFAVHLLQNGADMKSVQELLGHSNMSATQIYSMITKKSKIAEVYKKAHPRA</sequence>
<evidence type="ECO:0000256" key="5">
    <source>
        <dbReference type="ARBA" id="ARBA00022618"/>
    </source>
</evidence>
<dbReference type="PROSITE" id="PS51900">
    <property type="entry name" value="CB"/>
    <property type="match status" value="1"/>
</dbReference>
<dbReference type="NCBIfam" id="NF001399">
    <property type="entry name" value="PRK00283.1"/>
    <property type="match status" value="1"/>
</dbReference>
<keyword evidence="7" id="KW-0229">DNA integration</keyword>
<dbReference type="InterPro" id="IPR010998">
    <property type="entry name" value="Integrase_recombinase_N"/>
</dbReference>
<dbReference type="Gene3D" id="1.10.150.130">
    <property type="match status" value="1"/>
</dbReference>
<dbReference type="InterPro" id="IPR044068">
    <property type="entry name" value="CB"/>
</dbReference>
<dbReference type="InterPro" id="IPR013762">
    <property type="entry name" value="Integrase-like_cat_sf"/>
</dbReference>
<keyword evidence="9" id="KW-0233">DNA recombination</keyword>
<evidence type="ECO:0000256" key="4">
    <source>
        <dbReference type="ARBA" id="ARBA00022490"/>
    </source>
</evidence>
<evidence type="ECO:0000259" key="13">
    <source>
        <dbReference type="PROSITE" id="PS51900"/>
    </source>
</evidence>
<comment type="caution">
    <text evidence="14">The sequence shown here is derived from an EMBL/GenBank/DDBJ whole genome shotgun (WGS) entry which is preliminary data.</text>
</comment>
<evidence type="ECO:0000313" key="14">
    <source>
        <dbReference type="EMBL" id="OFI07611.1"/>
    </source>
</evidence>
<dbReference type="PATRIC" id="fig|1121290.3.peg.218"/>
<dbReference type="Pfam" id="PF00589">
    <property type="entry name" value="Phage_integrase"/>
    <property type="match status" value="1"/>
</dbReference>
<dbReference type="OrthoDB" id="9801717at2"/>
<evidence type="ECO:0000256" key="2">
    <source>
        <dbReference type="ARBA" id="ARBA00004496"/>
    </source>
</evidence>
<dbReference type="GO" id="GO:0051301">
    <property type="term" value="P:cell division"/>
    <property type="evidence" value="ECO:0007669"/>
    <property type="project" value="UniProtKB-KW"/>
</dbReference>
<dbReference type="GO" id="GO:0006310">
    <property type="term" value="P:DNA recombination"/>
    <property type="evidence" value="ECO:0007669"/>
    <property type="project" value="UniProtKB-KW"/>
</dbReference>
<name>A0A1E8F1T8_9CLOT</name>
<dbReference type="PANTHER" id="PTHR30349">
    <property type="entry name" value="PHAGE INTEGRASE-RELATED"/>
    <property type="match status" value="1"/>
</dbReference>
<feature type="domain" description="Tyr recombinase" evidence="12">
    <location>
        <begin position="104"/>
        <end position="286"/>
    </location>
</feature>
<comment type="similarity">
    <text evidence="3">Belongs to the 'phage' integrase family.</text>
</comment>
<protein>
    <submittedName>
        <fullName evidence="14">Tyrosine recombinase XerD</fullName>
    </submittedName>
</protein>
<keyword evidence="4" id="KW-0963">Cytoplasm</keyword>
<comment type="function">
    <text evidence="1">Site-specific tyrosine recombinase, which acts by catalyzing the cutting and rejoining of the recombining DNA molecules.</text>
</comment>
<feature type="domain" description="Core-binding (CB)" evidence="13">
    <location>
        <begin position="1"/>
        <end position="83"/>
    </location>
</feature>
<dbReference type="InterPro" id="IPR011010">
    <property type="entry name" value="DNA_brk_join_enz"/>
</dbReference>